<evidence type="ECO:0000259" key="5">
    <source>
        <dbReference type="Pfam" id="PF07730"/>
    </source>
</evidence>
<feature type="transmembrane region" description="Helical" evidence="4">
    <location>
        <begin position="41"/>
        <end position="59"/>
    </location>
</feature>
<dbReference type="Gene3D" id="1.20.5.1930">
    <property type="match status" value="1"/>
</dbReference>
<feature type="transmembrane region" description="Helical" evidence="4">
    <location>
        <begin position="12"/>
        <end position="35"/>
    </location>
</feature>
<dbReference type="PANTHER" id="PTHR24421:SF63">
    <property type="entry name" value="SENSOR HISTIDINE KINASE DESK"/>
    <property type="match status" value="1"/>
</dbReference>
<keyword evidence="1 6" id="KW-0808">Transferase</keyword>
<evidence type="ECO:0000313" key="7">
    <source>
        <dbReference type="Proteomes" id="UP000583800"/>
    </source>
</evidence>
<keyword evidence="4" id="KW-0812">Transmembrane</keyword>
<feature type="transmembrane region" description="Helical" evidence="4">
    <location>
        <begin position="121"/>
        <end position="141"/>
    </location>
</feature>
<evidence type="ECO:0000313" key="6">
    <source>
        <dbReference type="EMBL" id="MBB6351149.1"/>
    </source>
</evidence>
<accession>A0A7X0CD80</accession>
<evidence type="ECO:0000256" key="2">
    <source>
        <dbReference type="ARBA" id="ARBA00022777"/>
    </source>
</evidence>
<dbReference type="SUPFAM" id="SSF55874">
    <property type="entry name" value="ATPase domain of HSP90 chaperone/DNA topoisomerase II/histidine kinase"/>
    <property type="match status" value="1"/>
</dbReference>
<keyword evidence="2 6" id="KW-0418">Kinase</keyword>
<dbReference type="InterPro" id="IPR011712">
    <property type="entry name" value="Sig_transdc_His_kin_sub3_dim/P"/>
</dbReference>
<dbReference type="GO" id="GO:0016020">
    <property type="term" value="C:membrane"/>
    <property type="evidence" value="ECO:0007669"/>
    <property type="project" value="InterPro"/>
</dbReference>
<dbReference type="RefSeq" id="WP_185088828.1">
    <property type="nucleotide sequence ID" value="NZ_JACHJB010000003.1"/>
</dbReference>
<dbReference type="Pfam" id="PF07730">
    <property type="entry name" value="HisKA_3"/>
    <property type="match status" value="1"/>
</dbReference>
<evidence type="ECO:0000256" key="4">
    <source>
        <dbReference type="SAM" id="Phobius"/>
    </source>
</evidence>
<keyword evidence="4" id="KW-1133">Transmembrane helix</keyword>
<dbReference type="AlphaFoldDB" id="A0A7X0CD80"/>
<comment type="caution">
    <text evidence="6">The sequence shown here is derived from an EMBL/GenBank/DDBJ whole genome shotgun (WGS) entry which is preliminary data.</text>
</comment>
<dbReference type="InterPro" id="IPR036890">
    <property type="entry name" value="HATPase_C_sf"/>
</dbReference>
<feature type="transmembrane region" description="Helical" evidence="4">
    <location>
        <begin position="153"/>
        <end position="170"/>
    </location>
</feature>
<keyword evidence="4" id="KW-0472">Membrane</keyword>
<dbReference type="PANTHER" id="PTHR24421">
    <property type="entry name" value="NITRATE/NITRITE SENSOR PROTEIN NARX-RELATED"/>
    <property type="match status" value="1"/>
</dbReference>
<keyword evidence="7" id="KW-1185">Reference proteome</keyword>
<dbReference type="GO" id="GO:0046983">
    <property type="term" value="F:protein dimerization activity"/>
    <property type="evidence" value="ECO:0007669"/>
    <property type="project" value="InterPro"/>
</dbReference>
<dbReference type="EC" id="2.7.13.3" evidence="6"/>
<dbReference type="EMBL" id="JACHJB010000003">
    <property type="protein sequence ID" value="MBB6351149.1"/>
    <property type="molecule type" value="Genomic_DNA"/>
</dbReference>
<feature type="domain" description="Signal transduction histidine kinase subgroup 3 dimerisation and phosphoacceptor" evidence="5">
    <location>
        <begin position="199"/>
        <end position="265"/>
    </location>
</feature>
<protein>
    <submittedName>
        <fullName evidence="6">Two-component system sensor histidine kinase DesK</fullName>
        <ecNumber evidence="6">2.7.13.3</ecNumber>
    </submittedName>
</protein>
<dbReference type="Gene3D" id="3.30.565.10">
    <property type="entry name" value="Histidine kinase-like ATPase, C-terminal domain"/>
    <property type="match status" value="1"/>
</dbReference>
<organism evidence="6 7">
    <name type="scientific">Nonomuraea muscovyensis</name>
    <dbReference type="NCBI Taxonomy" id="1124761"/>
    <lineage>
        <taxon>Bacteria</taxon>
        <taxon>Bacillati</taxon>
        <taxon>Actinomycetota</taxon>
        <taxon>Actinomycetes</taxon>
        <taxon>Streptosporangiales</taxon>
        <taxon>Streptosporangiaceae</taxon>
        <taxon>Nonomuraea</taxon>
    </lineage>
</organism>
<dbReference type="InterPro" id="IPR050482">
    <property type="entry name" value="Sensor_HK_TwoCompSys"/>
</dbReference>
<dbReference type="GO" id="GO:0000155">
    <property type="term" value="F:phosphorelay sensor kinase activity"/>
    <property type="evidence" value="ECO:0007669"/>
    <property type="project" value="InterPro"/>
</dbReference>
<proteinExistence type="predicted"/>
<keyword evidence="3" id="KW-0902">Two-component regulatory system</keyword>
<gene>
    <name evidence="6" type="ORF">FHU36_007721</name>
</gene>
<dbReference type="CDD" id="cd16917">
    <property type="entry name" value="HATPase_UhpB-NarQ-NarX-like"/>
    <property type="match status" value="1"/>
</dbReference>
<feature type="transmembrane region" description="Helical" evidence="4">
    <location>
        <begin position="71"/>
        <end position="88"/>
    </location>
</feature>
<dbReference type="Proteomes" id="UP000583800">
    <property type="component" value="Unassembled WGS sequence"/>
</dbReference>
<name>A0A7X0CD80_9ACTN</name>
<reference evidence="6 7" key="1">
    <citation type="submission" date="2020-08" db="EMBL/GenBank/DDBJ databases">
        <title>Sequencing the genomes of 1000 actinobacteria strains.</title>
        <authorList>
            <person name="Klenk H.-P."/>
        </authorList>
    </citation>
    <scope>NUCLEOTIDE SEQUENCE [LARGE SCALE GENOMIC DNA]</scope>
    <source>
        <strain evidence="6 7">DSM 45913</strain>
    </source>
</reference>
<sequence>MDAITRARRLCRWVLVSFLVLVWFMLALLVVSEIAQGKAQWWRLGPALVAVVVFSRYYLRILDAALESRYATREVVVSGALAVFAAVIGGGDPIGWGMVTMAWLSVATVGVPLWRAVWISVGTFVVAVGIGVAGVLTGYSLMIDGRDEPEVPIVFLVLIYTIMCASFPPSNRLWVWIYRLALQAHEGREAHARLAVAEERLRFARDLHDLVGHQLSAIAVKTELAVRLSDANTPAAKAEMAEVNALTRKALRELRQAVRGYRELDLPAELESVRSVLEAAGVRCELRLPHRDLPGEVRPVFAYAVREAVTNVLKHSSATFCDITLRFTTEVAELLVRNDGVVRRQAADLGSGLSGLGERLAAIGGELSAQPTGDGHFALHAVVSLPIRG</sequence>
<evidence type="ECO:0000256" key="1">
    <source>
        <dbReference type="ARBA" id="ARBA00022679"/>
    </source>
</evidence>
<evidence type="ECO:0000256" key="3">
    <source>
        <dbReference type="ARBA" id="ARBA00023012"/>
    </source>
</evidence>